<dbReference type="SUPFAM" id="SSF49464">
    <property type="entry name" value="Carboxypeptidase regulatory domain-like"/>
    <property type="match status" value="1"/>
</dbReference>
<dbReference type="InterPro" id="IPR008969">
    <property type="entry name" value="CarboxyPept-like_regulatory"/>
</dbReference>
<dbReference type="Pfam" id="PF18939">
    <property type="entry name" value="DUF5686"/>
    <property type="match status" value="1"/>
</dbReference>
<evidence type="ECO:0000313" key="1">
    <source>
        <dbReference type="EMBL" id="TPG62846.1"/>
    </source>
</evidence>
<comment type="caution">
    <text evidence="1">The sequence shown here is derived from an EMBL/GenBank/DDBJ whole genome shotgun (WGS) entry which is preliminary data.</text>
</comment>
<keyword evidence="2" id="KW-1185">Reference proteome</keyword>
<accession>A0A502GPC2</accession>
<dbReference type="EMBL" id="RCYZ01000008">
    <property type="protein sequence ID" value="TPG62846.1"/>
    <property type="molecule type" value="Genomic_DNA"/>
</dbReference>
<dbReference type="Proteomes" id="UP000317646">
    <property type="component" value="Unassembled WGS sequence"/>
</dbReference>
<gene>
    <name evidence="1" type="ORF">EAH73_17385</name>
</gene>
<proteinExistence type="predicted"/>
<dbReference type="AlphaFoldDB" id="A0A502GPC2"/>
<dbReference type="Gene3D" id="2.60.40.1120">
    <property type="entry name" value="Carboxypeptidase-like, regulatory domain"/>
    <property type="match status" value="1"/>
</dbReference>
<evidence type="ECO:0000313" key="2">
    <source>
        <dbReference type="Proteomes" id="UP000317646"/>
    </source>
</evidence>
<organism evidence="1 2">
    <name type="scientific">Hymenobacter nivis</name>
    <dbReference type="NCBI Taxonomy" id="1850093"/>
    <lineage>
        <taxon>Bacteria</taxon>
        <taxon>Pseudomonadati</taxon>
        <taxon>Bacteroidota</taxon>
        <taxon>Cytophagia</taxon>
        <taxon>Cytophagales</taxon>
        <taxon>Hymenobacteraceae</taxon>
        <taxon>Hymenobacter</taxon>
    </lineage>
</organism>
<name>A0A502GPC2_9BACT</name>
<reference evidence="1 2" key="1">
    <citation type="journal article" date="2019" name="Environ. Microbiol.">
        <title>Species interactions and distinct microbial communities in high Arctic permafrost affected cryosols are associated with the CH4 and CO2 gas fluxes.</title>
        <authorList>
            <person name="Altshuler I."/>
            <person name="Hamel J."/>
            <person name="Turney S."/>
            <person name="Magnuson E."/>
            <person name="Levesque R."/>
            <person name="Greer C."/>
            <person name="Whyte L.G."/>
        </authorList>
    </citation>
    <scope>NUCLEOTIDE SEQUENCE [LARGE SCALE GENOMIC DNA]</scope>
    <source>
        <strain evidence="1 2">S9.2P</strain>
    </source>
</reference>
<sequence>MGAEPLGAAGTLRNLRTRRHTSLGGPTVLSMKFLASLLLGCLLALPAAAQRMVLRGQVVEAATGEPVPFASVFVPRTSIGATADVDGKFKLIFDSPADSVAASSLGFLTARRKLTAEAEQTVLLRLKKGGGVALTEVLVRPGENPAFRILREVQKHKSQNERGALSAAEYDAYNRIEVSLTDLPPALAKRKVVRDIRALAVRQGAAAASDPDAPLPLFASEVGSRVYQRYGPLRRREDIQHKQMRGAGPREGSILSQMLGSNFQNFDFYPNWQNILGKDFISPIAEGGRVTYNYELVDSVQVGQDECYKLTVTPKRSHDLAFQGTVWITKTGYALRRVDLTANKDANINFVSDLRIFQELTPPADGPGLAARTKLVVGLRPYDKQAAMRVRFTTVTTNVVRNQPHEGSFYDQPIVSTIMEPAENGRGNLGLISGQAKAGDGYFDQHRPDTLNLSERQTFAVLDSARELPSVRSTLDLIDLVVNGYKHVGNFELGPIINSYSHNDYEGNRFRLGFRTTPAISRNSVTQAYVAYGTRDGRVKYGLKSAYIAERRHWTVFSGEFRHDVEQAALLDNDFLPDNNLFVAASRWGRFSEGKPILRDLMSASVQRDLFHGFTQTVTVREQNMRFLNDFVYRRENRIVPDITLSEIVFESRYAADENLVQSENRRRAIGLKRWPVFTFRYTLGARDLFAGTGGSAYQKFNLLVNHSVSVGHLGRLTYRAEGSYTPDRLPALFLKIPLGNQTPFYNANAFNLMNYFEFVTDRSLSLRLDHHFEGIILNAIPGIRALNWRLVATGNALYGGLSALNQRQPLDAQGRPQTPLATLDKIPYVEVGYGIENIFKFVRVDFIHRLTYRNSVSTGPGEPTPRNFGIRVGAQFRL</sequence>
<evidence type="ECO:0008006" key="3">
    <source>
        <dbReference type="Google" id="ProtNLM"/>
    </source>
</evidence>
<protein>
    <recommendedName>
        <fullName evidence="3">Carboxypeptidase-like regulatory domain-containing protein</fullName>
    </recommendedName>
</protein>
<dbReference type="InterPro" id="IPR043741">
    <property type="entry name" value="DUF5686"/>
</dbReference>
<dbReference type="Pfam" id="PF13715">
    <property type="entry name" value="CarbopepD_reg_2"/>
    <property type="match status" value="1"/>
</dbReference>